<feature type="region of interest" description="Disordered" evidence="1">
    <location>
        <begin position="186"/>
        <end position="227"/>
    </location>
</feature>
<gene>
    <name evidence="2" type="ORF">STEHIDRAFT_116820</name>
</gene>
<sequence>MSPTATPLTTTAMQGQSRRRRTTATGSSGAGRRTLAIVEKELDEEKKKNADLQAENTTLKAAVAKAQADKETSDGKDTIPEPEDKKTPLFVRMGFKETPEDEQLYGAIARTVHERSFGVVDFNYTYRQQSTERLMKIFKAVKQAHPILVRYQNNWPTAALLRQFINNRRKYLRSIGALGANTPAMAPQPAAPAAPAPTPVAATGGVAVPNIGDVEQQEGGGEEQNDD</sequence>
<dbReference type="AlphaFoldDB" id="R7RVI3"/>
<keyword evidence="3" id="KW-1185">Reference proteome</keyword>
<dbReference type="RefSeq" id="XP_007311843.1">
    <property type="nucleotide sequence ID" value="XM_007311781.1"/>
</dbReference>
<evidence type="ECO:0000313" key="2">
    <source>
        <dbReference type="EMBL" id="EIM79056.1"/>
    </source>
</evidence>
<evidence type="ECO:0000313" key="3">
    <source>
        <dbReference type="Proteomes" id="UP000053927"/>
    </source>
</evidence>
<dbReference type="Proteomes" id="UP000053927">
    <property type="component" value="Unassembled WGS sequence"/>
</dbReference>
<feature type="compositionally biased region" description="Low complexity" evidence="1">
    <location>
        <begin position="199"/>
        <end position="209"/>
    </location>
</feature>
<feature type="region of interest" description="Disordered" evidence="1">
    <location>
        <begin position="61"/>
        <end position="85"/>
    </location>
</feature>
<feature type="compositionally biased region" description="Basic and acidic residues" evidence="1">
    <location>
        <begin position="67"/>
        <end position="85"/>
    </location>
</feature>
<accession>R7RVI3</accession>
<feature type="region of interest" description="Disordered" evidence="1">
    <location>
        <begin position="1"/>
        <end position="35"/>
    </location>
</feature>
<feature type="compositionally biased region" description="Pro residues" evidence="1">
    <location>
        <begin position="189"/>
        <end position="198"/>
    </location>
</feature>
<dbReference type="EMBL" id="JH687419">
    <property type="protein sequence ID" value="EIM79056.1"/>
    <property type="molecule type" value="Genomic_DNA"/>
</dbReference>
<dbReference type="GeneID" id="18796004"/>
<dbReference type="OrthoDB" id="3266957at2759"/>
<evidence type="ECO:0000256" key="1">
    <source>
        <dbReference type="SAM" id="MobiDB-lite"/>
    </source>
</evidence>
<organism evidence="2 3">
    <name type="scientific">Stereum hirsutum (strain FP-91666)</name>
    <name type="common">White-rot fungus</name>
    <dbReference type="NCBI Taxonomy" id="721885"/>
    <lineage>
        <taxon>Eukaryota</taxon>
        <taxon>Fungi</taxon>
        <taxon>Dikarya</taxon>
        <taxon>Basidiomycota</taxon>
        <taxon>Agaricomycotina</taxon>
        <taxon>Agaricomycetes</taxon>
        <taxon>Russulales</taxon>
        <taxon>Stereaceae</taxon>
        <taxon>Stereum</taxon>
    </lineage>
</organism>
<dbReference type="KEGG" id="shs:STEHIDRAFT_116820"/>
<proteinExistence type="predicted"/>
<feature type="compositionally biased region" description="Polar residues" evidence="1">
    <location>
        <begin position="1"/>
        <end position="13"/>
    </location>
</feature>
<feature type="compositionally biased region" description="Low complexity" evidence="1">
    <location>
        <begin position="23"/>
        <end position="34"/>
    </location>
</feature>
<protein>
    <submittedName>
        <fullName evidence="2">Uncharacterized protein</fullName>
    </submittedName>
</protein>
<reference evidence="3" key="1">
    <citation type="journal article" date="2012" name="Science">
        <title>The Paleozoic origin of enzymatic lignin decomposition reconstructed from 31 fungal genomes.</title>
        <authorList>
            <person name="Floudas D."/>
            <person name="Binder M."/>
            <person name="Riley R."/>
            <person name="Barry K."/>
            <person name="Blanchette R.A."/>
            <person name="Henrissat B."/>
            <person name="Martinez A.T."/>
            <person name="Otillar R."/>
            <person name="Spatafora J.W."/>
            <person name="Yadav J.S."/>
            <person name="Aerts A."/>
            <person name="Benoit I."/>
            <person name="Boyd A."/>
            <person name="Carlson A."/>
            <person name="Copeland A."/>
            <person name="Coutinho P.M."/>
            <person name="de Vries R.P."/>
            <person name="Ferreira P."/>
            <person name="Findley K."/>
            <person name="Foster B."/>
            <person name="Gaskell J."/>
            <person name="Glotzer D."/>
            <person name="Gorecki P."/>
            <person name="Heitman J."/>
            <person name="Hesse C."/>
            <person name="Hori C."/>
            <person name="Igarashi K."/>
            <person name="Jurgens J.A."/>
            <person name="Kallen N."/>
            <person name="Kersten P."/>
            <person name="Kohler A."/>
            <person name="Kuees U."/>
            <person name="Kumar T.K.A."/>
            <person name="Kuo A."/>
            <person name="LaButti K."/>
            <person name="Larrondo L.F."/>
            <person name="Lindquist E."/>
            <person name="Ling A."/>
            <person name="Lombard V."/>
            <person name="Lucas S."/>
            <person name="Lundell T."/>
            <person name="Martin R."/>
            <person name="McLaughlin D.J."/>
            <person name="Morgenstern I."/>
            <person name="Morin E."/>
            <person name="Murat C."/>
            <person name="Nagy L.G."/>
            <person name="Nolan M."/>
            <person name="Ohm R.A."/>
            <person name="Patyshakuliyeva A."/>
            <person name="Rokas A."/>
            <person name="Ruiz-Duenas F.J."/>
            <person name="Sabat G."/>
            <person name="Salamov A."/>
            <person name="Samejima M."/>
            <person name="Schmutz J."/>
            <person name="Slot J.C."/>
            <person name="St John F."/>
            <person name="Stenlid J."/>
            <person name="Sun H."/>
            <person name="Sun S."/>
            <person name="Syed K."/>
            <person name="Tsang A."/>
            <person name="Wiebenga A."/>
            <person name="Young D."/>
            <person name="Pisabarro A."/>
            <person name="Eastwood D.C."/>
            <person name="Martin F."/>
            <person name="Cullen D."/>
            <person name="Grigoriev I.V."/>
            <person name="Hibbett D.S."/>
        </authorList>
    </citation>
    <scope>NUCLEOTIDE SEQUENCE [LARGE SCALE GENOMIC DNA]</scope>
    <source>
        <strain evidence="3">FP-91666</strain>
    </source>
</reference>
<name>R7RVI3_STEHR</name>